<sequence length="66" mass="7199">MKKHNLIVASLIFVSGAVVGHFCSNKLLKTEHCCKKSNTCCSTNDSKITANDPVYIRETKTNGEGL</sequence>
<accession>A0A3Q8CB86</accession>
<dbReference type="AlphaFoldDB" id="A0A3Q8CB86"/>
<dbReference type="KEGG" id="lhw:BSQ49_02090"/>
<protein>
    <submittedName>
        <fullName evidence="1">Uncharacterized protein</fullName>
    </submittedName>
</protein>
<evidence type="ECO:0000313" key="1">
    <source>
        <dbReference type="EMBL" id="AUJ29103.1"/>
    </source>
</evidence>
<organism evidence="1 2">
    <name type="scientific">Liquorilactobacillus hordei</name>
    <dbReference type="NCBI Taxonomy" id="468911"/>
    <lineage>
        <taxon>Bacteria</taxon>
        <taxon>Bacillati</taxon>
        <taxon>Bacillota</taxon>
        <taxon>Bacilli</taxon>
        <taxon>Lactobacillales</taxon>
        <taxon>Lactobacillaceae</taxon>
        <taxon>Liquorilactobacillus</taxon>
    </lineage>
</organism>
<proteinExistence type="predicted"/>
<evidence type="ECO:0000313" key="2">
    <source>
        <dbReference type="Proteomes" id="UP000314960"/>
    </source>
</evidence>
<dbReference type="GeneID" id="98310377"/>
<dbReference type="RefSeq" id="WP_057868621.1">
    <property type="nucleotide sequence ID" value="NZ_CP018176.1"/>
</dbReference>
<reference evidence="1 2" key="1">
    <citation type="submission" date="2016-11" db="EMBL/GenBank/DDBJ databases">
        <title>Interaction between Lactobacillus species and yeast in water kefir.</title>
        <authorList>
            <person name="Behr J."/>
            <person name="Xu D."/>
            <person name="Vogel R.F."/>
        </authorList>
    </citation>
    <scope>NUCLEOTIDE SEQUENCE [LARGE SCALE GENOMIC DNA]</scope>
    <source>
        <strain evidence="1 2">TMW 1.1822</strain>
    </source>
</reference>
<gene>
    <name evidence="1" type="ORF">BSQ49_02090</name>
</gene>
<dbReference type="Proteomes" id="UP000314960">
    <property type="component" value="Chromosome"/>
</dbReference>
<name>A0A3Q8CB86_9LACO</name>
<dbReference type="EMBL" id="CP018176">
    <property type="protein sequence ID" value="AUJ29103.1"/>
    <property type="molecule type" value="Genomic_DNA"/>
</dbReference>